<keyword evidence="2" id="KW-0732">Signal</keyword>
<evidence type="ECO:0000256" key="1">
    <source>
        <dbReference type="SAM" id="MobiDB-lite"/>
    </source>
</evidence>
<evidence type="ECO:0000313" key="4">
    <source>
        <dbReference type="Proteomes" id="UP001622370"/>
    </source>
</evidence>
<gene>
    <name evidence="3" type="ORF">ACI76L_09920</name>
</gene>
<proteinExistence type="predicted"/>
<organism evidence="3 4">
    <name type="scientific">Capnocytophaga stomatis</name>
    <dbReference type="NCBI Taxonomy" id="1848904"/>
    <lineage>
        <taxon>Bacteria</taxon>
        <taxon>Pseudomonadati</taxon>
        <taxon>Bacteroidota</taxon>
        <taxon>Flavobacteriia</taxon>
        <taxon>Flavobacteriales</taxon>
        <taxon>Flavobacteriaceae</taxon>
        <taxon>Capnocytophaga</taxon>
    </lineage>
</organism>
<evidence type="ECO:0000256" key="2">
    <source>
        <dbReference type="SAM" id="SignalP"/>
    </source>
</evidence>
<dbReference type="EMBL" id="JBJGWJ010000007">
    <property type="protein sequence ID" value="MFK8294099.1"/>
    <property type="molecule type" value="Genomic_DNA"/>
</dbReference>
<dbReference type="SUPFAM" id="SSF56935">
    <property type="entry name" value="Porins"/>
    <property type="match status" value="1"/>
</dbReference>
<name>A0ABW8QCQ2_9FLAO</name>
<dbReference type="Proteomes" id="UP001622370">
    <property type="component" value="Unassembled WGS sequence"/>
</dbReference>
<comment type="caution">
    <text evidence="3">The sequence shown here is derived from an EMBL/GenBank/DDBJ whole genome shotgun (WGS) entry which is preliminary data.</text>
</comment>
<reference evidence="3 4" key="1">
    <citation type="journal article" date="2016" name="Sci. Rep.">
        <title>Whole genome sequencing identifies a novel species of the genus Capnocytophaga isolated from dog and cat bite wounds in humans.</title>
        <authorList>
            <person name="Zangenah S."/>
            <person name="Abbasi N."/>
            <person name="Andersson A.F."/>
            <person name="Bergman P."/>
        </authorList>
    </citation>
    <scope>NUCLEOTIDE SEQUENCE [LARGE SCALE GENOMIC DNA]</scope>
    <source>
        <strain evidence="3 4">W5</strain>
    </source>
</reference>
<feature type="compositionally biased region" description="Basic and acidic residues" evidence="1">
    <location>
        <begin position="578"/>
        <end position="600"/>
    </location>
</feature>
<feature type="region of interest" description="Disordered" evidence="1">
    <location>
        <begin position="575"/>
        <end position="600"/>
    </location>
</feature>
<keyword evidence="4" id="KW-1185">Reference proteome</keyword>
<protein>
    <submittedName>
        <fullName evidence="3">TonB-dependent receptor</fullName>
    </submittedName>
</protein>
<accession>A0ABW8QCQ2</accession>
<evidence type="ECO:0000313" key="3">
    <source>
        <dbReference type="EMBL" id="MFK8294099.1"/>
    </source>
</evidence>
<sequence length="800" mass="93365">MKLRALFFGLWFLLSALGFSQQIDLENIGSRTEETLKKNPFSISGSASASGVYTYSSENGRVAQNVPFLYFLSGNINVGIYNWKIPFSYRFTNQGSKFDYQIPFKFNRLSLHPKYKWIQAHIGDVNMSFSPYTFNGLQFTGGGLELNPEKFPVKVSLMGGRLQKAIEYDGNPQTVPMYERWGYGTKLMYKNNDVEVGGILFFAKDKPNSIVIPTPDEKKIYPLENQTYSLFGKYKPLHFVEVFGEYALSRFSYTNETPKNYAAYNTGINFLIGKTSVGLRYESVAPDYKTLGAYYFVNDMENITLNGSMHLFQGNVMVSGSIGKQRDNLSGQKVKQSNQWVGSMNVSAKVNQSFTLTGSYSNFTMFTNKQTNPFEKLNNPQLYEQPQDSIRYRQVSQNVAVNLAYTLSENQQLTLNYTLNDVVNRENDIVRRGGISRFHNAGIHYSLLFPDEKLSITPSLNYTHNWAAREKSQIFGPSILVTKSFFEDKLSTSLGGNYSRSVSTHTQASTANIQLGAGYSPWKNHQFTLSAVQSFRNSQSQNGYQTGQESNISIGYSYHFDKTEIPLPKFRFKKKDTRNKEKDTRYKEKETRNKEKNTRYKEKEIRNKEKETRYKEKETRYKRKEIRYKEKDTRYKEKETRYKEKETRYKEKETRYKENNIERERKILSPEEKLEQDYRMFVFRCLQNLYRQAQQSDGYLKENLFAKKRRWDKEKTPQSEAEFRKTEQGYVNHLWMMQQLQGLTLQDVMEEKGLLQKFGQLHKEDIYKTLQKDITAKEKTDYISVLLADFYHKAFSQTED</sequence>
<dbReference type="RefSeq" id="WP_405254641.1">
    <property type="nucleotide sequence ID" value="NZ_JBJGWE010000007.1"/>
</dbReference>
<keyword evidence="3" id="KW-0675">Receptor</keyword>
<feature type="chain" id="PRO_5045105830" evidence="2">
    <location>
        <begin position="21"/>
        <end position="800"/>
    </location>
</feature>
<feature type="signal peptide" evidence="2">
    <location>
        <begin position="1"/>
        <end position="20"/>
    </location>
</feature>